<name>A0A7G2CH82_9TRYP</name>
<accession>A0A7G2CH82</accession>
<organism evidence="2 3">
    <name type="scientific">Angomonas deanei</name>
    <dbReference type="NCBI Taxonomy" id="59799"/>
    <lineage>
        <taxon>Eukaryota</taxon>
        <taxon>Discoba</taxon>
        <taxon>Euglenozoa</taxon>
        <taxon>Kinetoplastea</taxon>
        <taxon>Metakinetoplastina</taxon>
        <taxon>Trypanosomatida</taxon>
        <taxon>Trypanosomatidae</taxon>
        <taxon>Strigomonadinae</taxon>
        <taxon>Angomonas</taxon>
    </lineage>
</organism>
<protein>
    <submittedName>
        <fullName evidence="2">Uncharacterized protein</fullName>
    </submittedName>
</protein>
<proteinExistence type="predicted"/>
<feature type="region of interest" description="Disordered" evidence="1">
    <location>
        <begin position="119"/>
        <end position="140"/>
    </location>
</feature>
<keyword evidence="3" id="KW-1185">Reference proteome</keyword>
<evidence type="ECO:0000256" key="1">
    <source>
        <dbReference type="SAM" id="MobiDB-lite"/>
    </source>
</evidence>
<dbReference type="EMBL" id="LR877153">
    <property type="protein sequence ID" value="CAD2217562.1"/>
    <property type="molecule type" value="Genomic_DNA"/>
</dbReference>
<evidence type="ECO:0000313" key="2">
    <source>
        <dbReference type="EMBL" id="CAD2217562.1"/>
    </source>
</evidence>
<reference evidence="2 3" key="1">
    <citation type="submission" date="2020-08" db="EMBL/GenBank/DDBJ databases">
        <authorList>
            <person name="Newling K."/>
            <person name="Davey J."/>
            <person name="Forrester S."/>
        </authorList>
    </citation>
    <scope>NUCLEOTIDE SEQUENCE [LARGE SCALE GENOMIC DNA]</scope>
    <source>
        <strain evidence="3">Crithidia deanei Carvalho (ATCC PRA-265)</strain>
    </source>
</reference>
<sequence>MDLYYELILPEDRSIQNFVRLVELKGLKREEVRGWITALSKRGVVEATKRDLQREQSLGLSTGSTEPTGEVKATGGINFSALFNRESSTTTEADKGTGFSLSNFVSSIGNANNANAGGGSNVKAPGSAAAAAENTDATKDADESVTARFRDVFNKFKKM</sequence>
<dbReference type="VEuPathDB" id="TriTrypDB:ADEAN_000504000"/>
<dbReference type="AlphaFoldDB" id="A0A7G2CH82"/>
<gene>
    <name evidence="2" type="ORF">ADEAN_000504000</name>
</gene>
<evidence type="ECO:0000313" key="3">
    <source>
        <dbReference type="Proteomes" id="UP000515908"/>
    </source>
</evidence>
<dbReference type="Proteomes" id="UP000515908">
    <property type="component" value="Chromosome 09"/>
</dbReference>